<feature type="compositionally biased region" description="Basic residues" evidence="1">
    <location>
        <begin position="27"/>
        <end position="37"/>
    </location>
</feature>
<proteinExistence type="predicted"/>
<feature type="region of interest" description="Disordered" evidence="1">
    <location>
        <begin position="1"/>
        <end position="37"/>
    </location>
</feature>
<gene>
    <name evidence="2" type="ORF">MAA8898_00661</name>
</gene>
<name>A0A238JYU5_9RHOB</name>
<keyword evidence="3" id="KW-1185">Reference proteome</keyword>
<evidence type="ECO:0000313" key="2">
    <source>
        <dbReference type="EMBL" id="SMX35838.1"/>
    </source>
</evidence>
<sequence length="37" mass="4174">MRMSNYVMADARAKRALTPDDEVPKGNPRKRAAKDRG</sequence>
<dbReference type="AlphaFoldDB" id="A0A238JYU5"/>
<evidence type="ECO:0000313" key="3">
    <source>
        <dbReference type="Proteomes" id="UP000207598"/>
    </source>
</evidence>
<evidence type="ECO:0000256" key="1">
    <source>
        <dbReference type="SAM" id="MobiDB-lite"/>
    </source>
</evidence>
<dbReference type="EMBL" id="FXYF01000002">
    <property type="protein sequence ID" value="SMX35838.1"/>
    <property type="molecule type" value="Genomic_DNA"/>
</dbReference>
<protein>
    <submittedName>
        <fullName evidence="2">Uncharacterized protein</fullName>
    </submittedName>
</protein>
<organism evidence="2 3">
    <name type="scientific">Maliponia aquimaris</name>
    <dbReference type="NCBI Taxonomy" id="1673631"/>
    <lineage>
        <taxon>Bacteria</taxon>
        <taxon>Pseudomonadati</taxon>
        <taxon>Pseudomonadota</taxon>
        <taxon>Alphaproteobacteria</taxon>
        <taxon>Rhodobacterales</taxon>
        <taxon>Paracoccaceae</taxon>
        <taxon>Maliponia</taxon>
    </lineage>
</organism>
<reference evidence="2 3" key="1">
    <citation type="submission" date="2017-05" db="EMBL/GenBank/DDBJ databases">
        <authorList>
            <person name="Song R."/>
            <person name="Chenine A.L."/>
            <person name="Ruprecht R.M."/>
        </authorList>
    </citation>
    <scope>NUCLEOTIDE SEQUENCE [LARGE SCALE GENOMIC DNA]</scope>
    <source>
        <strain evidence="2 3">CECT 8898</strain>
    </source>
</reference>
<dbReference type="Proteomes" id="UP000207598">
    <property type="component" value="Unassembled WGS sequence"/>
</dbReference>
<accession>A0A238JYU5</accession>